<dbReference type="Pfam" id="PF13561">
    <property type="entry name" value="adh_short_C2"/>
    <property type="match status" value="1"/>
</dbReference>
<comment type="similarity">
    <text evidence="2">Belongs to the short-chain dehydrogenases/reductases (SDR) family. FabI subfamily.</text>
</comment>
<name>A0A2P5FU72_TREOI</name>
<reference evidence="15" key="1">
    <citation type="submission" date="2016-06" db="EMBL/GenBank/DDBJ databases">
        <title>Parallel loss of symbiosis genes in relatives of nitrogen-fixing non-legume Parasponia.</title>
        <authorList>
            <person name="Van Velzen R."/>
            <person name="Holmer R."/>
            <person name="Bu F."/>
            <person name="Rutten L."/>
            <person name="Van Zeijl A."/>
            <person name="Liu W."/>
            <person name="Santuari L."/>
            <person name="Cao Q."/>
            <person name="Sharma T."/>
            <person name="Shen D."/>
            <person name="Roswanjaya Y."/>
            <person name="Wardhani T."/>
            <person name="Kalhor M.S."/>
            <person name="Jansen J."/>
            <person name="Van den Hoogen J."/>
            <person name="Gungor B."/>
            <person name="Hartog M."/>
            <person name="Hontelez J."/>
            <person name="Verver J."/>
            <person name="Yang W.-C."/>
            <person name="Schijlen E."/>
            <person name="Repin R."/>
            <person name="Schilthuizen M."/>
            <person name="Schranz E."/>
            <person name="Heidstra R."/>
            <person name="Miyata K."/>
            <person name="Fedorova E."/>
            <person name="Kohlen W."/>
            <person name="Bisseling T."/>
            <person name="Smit S."/>
            <person name="Geurts R."/>
        </authorList>
    </citation>
    <scope>NUCLEOTIDE SEQUENCE [LARGE SCALE GENOMIC DNA]</scope>
    <source>
        <strain evidence="15">cv. RG33-2</strain>
    </source>
</reference>
<dbReference type="InterPro" id="IPR036612">
    <property type="entry name" value="KH_dom_type_1_sf"/>
</dbReference>
<dbReference type="Pfam" id="PF00013">
    <property type="entry name" value="KH_1"/>
    <property type="match status" value="1"/>
</dbReference>
<evidence type="ECO:0000256" key="4">
    <source>
        <dbReference type="ARBA" id="ARBA00022723"/>
    </source>
</evidence>
<dbReference type="Gene3D" id="4.10.1000.10">
    <property type="entry name" value="Zinc finger, CCCH-type"/>
    <property type="match status" value="2"/>
</dbReference>
<evidence type="ECO:0000259" key="13">
    <source>
        <dbReference type="PROSITE" id="PS50103"/>
    </source>
</evidence>
<keyword evidence="4 12" id="KW-0479">Metal-binding</keyword>
<dbReference type="PANTHER" id="PTHR43159">
    <property type="entry name" value="ENOYL-[ACYL-CARRIER-PROTEIN] REDUCTASE"/>
    <property type="match status" value="1"/>
</dbReference>
<dbReference type="InterPro" id="IPR036855">
    <property type="entry name" value="Znf_CCCH_sf"/>
</dbReference>
<dbReference type="PROSITE" id="PS50084">
    <property type="entry name" value="KH_TYPE_1"/>
    <property type="match status" value="1"/>
</dbReference>
<dbReference type="SUPFAM" id="SSF54791">
    <property type="entry name" value="Eukaryotic type KH-domain (KH-domain type I)"/>
    <property type="match status" value="1"/>
</dbReference>
<feature type="non-terminal residue" evidence="14">
    <location>
        <position position="1"/>
    </location>
</feature>
<dbReference type="GO" id="GO:0051252">
    <property type="term" value="P:regulation of RNA metabolic process"/>
    <property type="evidence" value="ECO:0007669"/>
    <property type="project" value="UniProtKB-ARBA"/>
</dbReference>
<gene>
    <name evidence="14" type="ORF">TorRG33x02_030710</name>
</gene>
<organism evidence="14 15">
    <name type="scientific">Trema orientale</name>
    <name type="common">Charcoal tree</name>
    <name type="synonym">Celtis orientalis</name>
    <dbReference type="NCBI Taxonomy" id="63057"/>
    <lineage>
        <taxon>Eukaryota</taxon>
        <taxon>Viridiplantae</taxon>
        <taxon>Streptophyta</taxon>
        <taxon>Embryophyta</taxon>
        <taxon>Tracheophyta</taxon>
        <taxon>Spermatophyta</taxon>
        <taxon>Magnoliopsida</taxon>
        <taxon>eudicotyledons</taxon>
        <taxon>Gunneridae</taxon>
        <taxon>Pentapetalae</taxon>
        <taxon>rosids</taxon>
        <taxon>fabids</taxon>
        <taxon>Rosales</taxon>
        <taxon>Cannabaceae</taxon>
        <taxon>Trema</taxon>
    </lineage>
</organism>
<dbReference type="SMART" id="SM00322">
    <property type="entry name" value="KH"/>
    <property type="match status" value="1"/>
</dbReference>
<dbReference type="FunFam" id="4.10.1000.10:FF:000003">
    <property type="entry name" value="Zinc finger CCCH domain-containing protein"/>
    <property type="match status" value="2"/>
</dbReference>
<dbReference type="GO" id="GO:0010468">
    <property type="term" value="P:regulation of gene expression"/>
    <property type="evidence" value="ECO:0007669"/>
    <property type="project" value="UniProtKB-ARBA"/>
</dbReference>
<dbReference type="STRING" id="63057.A0A2P5FU72"/>
<proteinExistence type="inferred from homology"/>
<dbReference type="InParanoid" id="A0A2P5FU72"/>
<dbReference type="Pfam" id="PF00642">
    <property type="entry name" value="zf-CCCH"/>
    <property type="match status" value="2"/>
</dbReference>
<dbReference type="InterPro" id="IPR014358">
    <property type="entry name" value="Enoyl-ACP_Rdtase_NADH"/>
</dbReference>
<dbReference type="InterPro" id="IPR002347">
    <property type="entry name" value="SDR_fam"/>
</dbReference>
<dbReference type="InterPro" id="IPR004087">
    <property type="entry name" value="KH_dom"/>
</dbReference>
<evidence type="ECO:0000256" key="8">
    <source>
        <dbReference type="ARBA" id="ARBA00023002"/>
    </source>
</evidence>
<dbReference type="OrthoDB" id="410307at2759"/>
<dbReference type="InterPro" id="IPR000571">
    <property type="entry name" value="Znf_CCCH"/>
</dbReference>
<keyword evidence="7 12" id="KW-0862">Zinc</keyword>
<keyword evidence="9" id="KW-0443">Lipid metabolism</keyword>
<evidence type="ECO:0000256" key="5">
    <source>
        <dbReference type="ARBA" id="ARBA00022771"/>
    </source>
</evidence>
<dbReference type="SUPFAM" id="SSF51735">
    <property type="entry name" value="NAD(P)-binding Rossmann-fold domains"/>
    <property type="match status" value="1"/>
</dbReference>
<dbReference type="FunFam" id="1.10.8.400:FF:000001">
    <property type="entry name" value="Enoyl-[acyl-carrier-protein] reductase [NADH]"/>
    <property type="match status" value="1"/>
</dbReference>
<feature type="zinc finger region" description="C3H1-type" evidence="12">
    <location>
        <begin position="55"/>
        <end position="83"/>
    </location>
</feature>
<evidence type="ECO:0000256" key="2">
    <source>
        <dbReference type="ARBA" id="ARBA00009233"/>
    </source>
</evidence>
<feature type="domain" description="C3H1-type" evidence="13">
    <location>
        <begin position="1"/>
        <end position="17"/>
    </location>
</feature>
<dbReference type="Gene3D" id="3.40.50.720">
    <property type="entry name" value="NAD(P)-binding Rossmann-like Domain"/>
    <property type="match status" value="1"/>
</dbReference>
<sequence length="600" mass="63787">TSGCPFGEGCHFSHYVPGGFQAVSQMINIGGSPALPPVRNPAVPPSFPDGSSPPAVKTRLCNKYNSAEGCKFGDKCHFAHGEWELGRPTAPSYEDQRTLGPFPSRLGGRIEPPPHSHALAASFGASSTAKISVDASLSGAIIGKHGVNSKQICRVTGAKLYVRDHESDPNVKYIELEGTFDQINQASAMVRELILNVGSAKEKHGKTFLGTGHPGTAGNFKTKICENFTKGSCAFGDRCHFAHGAEELRKFHCFALAPPPPPPPPLLLPKLIHLFKMATTTAAAFSLQMATARPCISSSRGAWKAGPAMLQSGYKGASWAKLSSACHISSSAQLFGRSFTSSSIKFDKAVVKAMSETSENKHVAGLPINLKGKRAFIAGVADDNGYGWAIAKALAAAGAEILVGTWVPALNIFESSLRRGKFDESRMLPDGSLMEITKVYPLDAVFDNPEDVPEDIKANKRYAGSSNWTVQEVAETVKNDFGSIDILVHSLANGPEVLAFEAGRKHKVRVNTISAGPLRSRAAKAIGFIDMMIDYSIANAPLQKELSAEEVGNAAAFLASPLASAITGAVIYVDNGLHAMGVGVDSPIFKDLDIPKDEHH</sequence>
<evidence type="ECO:0000256" key="11">
    <source>
        <dbReference type="PROSITE-ProRule" id="PRU00117"/>
    </source>
</evidence>
<feature type="zinc finger region" description="C3H1-type" evidence="12">
    <location>
        <begin position="219"/>
        <end position="246"/>
    </location>
</feature>
<evidence type="ECO:0000256" key="9">
    <source>
        <dbReference type="ARBA" id="ARBA00023098"/>
    </source>
</evidence>
<dbReference type="GO" id="GO:0008270">
    <property type="term" value="F:zinc ion binding"/>
    <property type="evidence" value="ECO:0007669"/>
    <property type="project" value="UniProtKB-KW"/>
</dbReference>
<dbReference type="GO" id="GO:0004318">
    <property type="term" value="F:enoyl-[acyl-carrier-protein] reductase (NADH) activity"/>
    <property type="evidence" value="ECO:0007669"/>
    <property type="project" value="InterPro"/>
</dbReference>
<accession>A0A2P5FU72</accession>
<dbReference type="InterPro" id="IPR004088">
    <property type="entry name" value="KH_dom_type_1"/>
</dbReference>
<evidence type="ECO:0000256" key="1">
    <source>
        <dbReference type="ARBA" id="ARBA00005194"/>
    </source>
</evidence>
<evidence type="ECO:0000313" key="14">
    <source>
        <dbReference type="EMBL" id="POO01317.1"/>
    </source>
</evidence>
<feature type="zinc finger region" description="C3H1-type" evidence="12">
    <location>
        <begin position="1"/>
        <end position="17"/>
    </location>
</feature>
<dbReference type="Gene3D" id="1.10.8.400">
    <property type="entry name" value="Enoyl acyl carrier protein reductase"/>
    <property type="match status" value="1"/>
</dbReference>
<keyword evidence="8" id="KW-0560">Oxidoreductase</keyword>
<keyword evidence="11" id="KW-0694">RNA-binding</keyword>
<protein>
    <recommendedName>
        <fullName evidence="13">C3H1-type domain-containing protein</fullName>
    </recommendedName>
</protein>
<comment type="pathway">
    <text evidence="1">Lipid metabolism; fatty acid biosynthesis.</text>
</comment>
<feature type="domain" description="C3H1-type" evidence="13">
    <location>
        <begin position="219"/>
        <end position="246"/>
    </location>
</feature>
<evidence type="ECO:0000256" key="12">
    <source>
        <dbReference type="PROSITE-ProRule" id="PRU00723"/>
    </source>
</evidence>
<dbReference type="EMBL" id="JXTC01000009">
    <property type="protein sequence ID" value="POO01317.1"/>
    <property type="molecule type" value="Genomic_DNA"/>
</dbReference>
<evidence type="ECO:0000256" key="6">
    <source>
        <dbReference type="ARBA" id="ARBA00022832"/>
    </source>
</evidence>
<comment type="caution">
    <text evidence="14">The sequence shown here is derived from an EMBL/GenBank/DDBJ whole genome shotgun (WGS) entry which is preliminary data.</text>
</comment>
<evidence type="ECO:0000256" key="3">
    <source>
        <dbReference type="ARBA" id="ARBA00022516"/>
    </source>
</evidence>
<dbReference type="GO" id="GO:0006633">
    <property type="term" value="P:fatty acid biosynthetic process"/>
    <property type="evidence" value="ECO:0007669"/>
    <property type="project" value="UniProtKB-KW"/>
</dbReference>
<keyword evidence="10" id="KW-0275">Fatty acid biosynthesis</keyword>
<keyword evidence="3" id="KW-0444">Lipid biosynthesis</keyword>
<dbReference type="SUPFAM" id="SSF90229">
    <property type="entry name" value="CCCH zinc finger"/>
    <property type="match status" value="2"/>
</dbReference>
<evidence type="ECO:0000256" key="7">
    <source>
        <dbReference type="ARBA" id="ARBA00022833"/>
    </source>
</evidence>
<evidence type="ECO:0000256" key="10">
    <source>
        <dbReference type="ARBA" id="ARBA00023160"/>
    </source>
</evidence>
<keyword evidence="6" id="KW-0276">Fatty acid metabolism</keyword>
<keyword evidence="15" id="KW-1185">Reference proteome</keyword>
<dbReference type="Gene3D" id="3.30.1370.10">
    <property type="entry name" value="K Homology domain, type 1"/>
    <property type="match status" value="1"/>
</dbReference>
<dbReference type="PANTHER" id="PTHR43159:SF6">
    <property type="entry name" value="ENOYL-[ACYL-CARRIER-PROTEIN] REDUCTASE [NADH] 1, CHLOROPLASTIC ISOFORM X1"/>
    <property type="match status" value="1"/>
</dbReference>
<evidence type="ECO:0000313" key="15">
    <source>
        <dbReference type="Proteomes" id="UP000237000"/>
    </source>
</evidence>
<dbReference type="SMART" id="SM00356">
    <property type="entry name" value="ZnF_C3H1"/>
    <property type="match status" value="2"/>
</dbReference>
<dbReference type="InterPro" id="IPR036291">
    <property type="entry name" value="NAD(P)-bd_dom_sf"/>
</dbReference>
<feature type="domain" description="C3H1-type" evidence="13">
    <location>
        <begin position="55"/>
        <end position="83"/>
    </location>
</feature>
<dbReference type="Proteomes" id="UP000237000">
    <property type="component" value="Unassembled WGS sequence"/>
</dbReference>
<keyword evidence="5 12" id="KW-0863">Zinc-finger</keyword>
<dbReference type="CDD" id="cd22464">
    <property type="entry name" value="KH-I_AtC3H36_like"/>
    <property type="match status" value="1"/>
</dbReference>
<dbReference type="PROSITE" id="PS50103">
    <property type="entry name" value="ZF_C3H1"/>
    <property type="match status" value="3"/>
</dbReference>
<dbReference type="AlphaFoldDB" id="A0A2P5FU72"/>
<dbReference type="GO" id="GO:0003723">
    <property type="term" value="F:RNA binding"/>
    <property type="evidence" value="ECO:0007669"/>
    <property type="project" value="UniProtKB-UniRule"/>
</dbReference>